<gene>
    <name evidence="2" type="ordered locus">Anacy_3780</name>
</gene>
<name>K9ZIX4_ANACC</name>
<dbReference type="Proteomes" id="UP000010474">
    <property type="component" value="Chromosome"/>
</dbReference>
<proteinExistence type="predicted"/>
<dbReference type="HOGENOM" id="CLU_860248_0_0_3"/>
<dbReference type="Pfam" id="PF00535">
    <property type="entry name" value="Glycos_transf_2"/>
    <property type="match status" value="1"/>
</dbReference>
<dbReference type="PANTHER" id="PTHR43685">
    <property type="entry name" value="GLYCOSYLTRANSFERASE"/>
    <property type="match status" value="1"/>
</dbReference>
<dbReference type="InterPro" id="IPR029044">
    <property type="entry name" value="Nucleotide-diphossugar_trans"/>
</dbReference>
<dbReference type="InterPro" id="IPR001173">
    <property type="entry name" value="Glyco_trans_2-like"/>
</dbReference>
<keyword evidence="3" id="KW-1185">Reference proteome</keyword>
<dbReference type="SUPFAM" id="SSF53448">
    <property type="entry name" value="Nucleotide-diphospho-sugar transferases"/>
    <property type="match status" value="1"/>
</dbReference>
<dbReference type="KEGG" id="acy:Anacy_3780"/>
<dbReference type="PANTHER" id="PTHR43685:SF2">
    <property type="entry name" value="GLYCOSYLTRANSFERASE 2-LIKE DOMAIN-CONTAINING PROTEIN"/>
    <property type="match status" value="1"/>
</dbReference>
<evidence type="ECO:0000313" key="3">
    <source>
        <dbReference type="Proteomes" id="UP000010474"/>
    </source>
</evidence>
<dbReference type="CDD" id="cd00761">
    <property type="entry name" value="Glyco_tranf_GTA_type"/>
    <property type="match status" value="1"/>
</dbReference>
<dbReference type="GO" id="GO:0016740">
    <property type="term" value="F:transferase activity"/>
    <property type="evidence" value="ECO:0007669"/>
    <property type="project" value="UniProtKB-KW"/>
</dbReference>
<reference evidence="3" key="1">
    <citation type="journal article" date="2013" name="Proc. Natl. Acad. Sci. U.S.A.">
        <title>Improving the coverage of the cyanobacterial phylum using diversity-driven genome sequencing.</title>
        <authorList>
            <person name="Shih P.M."/>
            <person name="Wu D."/>
            <person name="Latifi A."/>
            <person name="Axen S.D."/>
            <person name="Fewer D.P."/>
            <person name="Talla E."/>
            <person name="Calteau A."/>
            <person name="Cai F."/>
            <person name="Tandeau de Marsac N."/>
            <person name="Rippka R."/>
            <person name="Herdman M."/>
            <person name="Sivonen K."/>
            <person name="Coursin T."/>
            <person name="Laurent T."/>
            <person name="Goodwin L."/>
            <person name="Nolan M."/>
            <person name="Davenport K.W."/>
            <person name="Han C.S."/>
            <person name="Rubin E.M."/>
            <person name="Eisen J.A."/>
            <person name="Woyke T."/>
            <person name="Gugger M."/>
            <person name="Kerfeld C.A."/>
        </authorList>
    </citation>
    <scope>NUCLEOTIDE SEQUENCE [LARGE SCALE GENOMIC DNA]</scope>
    <source>
        <strain evidence="3">ATCC 27899 / PCC 7122</strain>
    </source>
</reference>
<dbReference type="OrthoDB" id="9771846at2"/>
<dbReference type="PATRIC" id="fig|272123.3.peg.4108"/>
<evidence type="ECO:0000259" key="1">
    <source>
        <dbReference type="Pfam" id="PF00535"/>
    </source>
</evidence>
<protein>
    <submittedName>
        <fullName evidence="2">Glycosyl transferase family 2</fullName>
    </submittedName>
</protein>
<dbReference type="Gene3D" id="3.90.550.10">
    <property type="entry name" value="Spore Coat Polysaccharide Biosynthesis Protein SpsA, Chain A"/>
    <property type="match status" value="1"/>
</dbReference>
<keyword evidence="2" id="KW-0808">Transferase</keyword>
<evidence type="ECO:0000313" key="2">
    <source>
        <dbReference type="EMBL" id="AFZ59161.1"/>
    </source>
</evidence>
<feature type="domain" description="Glycosyltransferase 2-like" evidence="1">
    <location>
        <begin position="8"/>
        <end position="136"/>
    </location>
</feature>
<accession>K9ZIX4</accession>
<dbReference type="RefSeq" id="WP_015215782.1">
    <property type="nucleotide sequence ID" value="NC_019771.1"/>
</dbReference>
<dbReference type="STRING" id="272123.Anacy_3780"/>
<dbReference type="EMBL" id="CP003659">
    <property type="protein sequence ID" value="AFZ59161.1"/>
    <property type="molecule type" value="Genomic_DNA"/>
</dbReference>
<dbReference type="AlphaFoldDB" id="K9ZIX4"/>
<sequence>MTILLPISALVPTRNRSAPLARTLQSLSQQSVQPVEMIVVDGSEDDQTQNICESEIPGLFTTIKYYRATKIGAATQRNQAISHASQAVIWLMDDDILLEPDCLARLWSALQSDPQISGVNAMITNQRYLPPGRISRSLFRFLHGSLEKSYAGKCIGPALNLLPEDDLNLPEVVPVEWLNTTCTLYRREILPQPLFSSHFTGYSLLEDVTLSLMVGKNWKLANARTARIFHDSQPGDHKNNPAVLAKMNLVNRFFVMTQILERRQPSDYFKLTILQLFEIVASLQSKKGWLSLPLLLAGKLEGVVEILSSKTSN</sequence>
<dbReference type="InterPro" id="IPR050834">
    <property type="entry name" value="Glycosyltransf_2"/>
</dbReference>
<organism evidence="2 3">
    <name type="scientific">Anabaena cylindrica (strain ATCC 27899 / PCC 7122)</name>
    <dbReference type="NCBI Taxonomy" id="272123"/>
    <lineage>
        <taxon>Bacteria</taxon>
        <taxon>Bacillati</taxon>
        <taxon>Cyanobacteriota</taxon>
        <taxon>Cyanophyceae</taxon>
        <taxon>Nostocales</taxon>
        <taxon>Nostocaceae</taxon>
        <taxon>Anabaena</taxon>
    </lineage>
</organism>
<dbReference type="eggNOG" id="COG1216">
    <property type="taxonomic scope" value="Bacteria"/>
</dbReference>